<dbReference type="AlphaFoldDB" id="A0A821Q6H0"/>
<accession>A0A821Q6H0</accession>
<name>A0A821Q6H0_9BILA</name>
<protein>
    <recommendedName>
        <fullName evidence="1">Reverse transcriptase domain-containing protein</fullName>
    </recommendedName>
</protein>
<evidence type="ECO:0000313" key="2">
    <source>
        <dbReference type="EMBL" id="CAF4818878.1"/>
    </source>
</evidence>
<reference evidence="2" key="1">
    <citation type="submission" date="2021-02" db="EMBL/GenBank/DDBJ databases">
        <authorList>
            <person name="Nowell W R."/>
        </authorList>
    </citation>
    <scope>NUCLEOTIDE SEQUENCE</scope>
</reference>
<organism evidence="2 3">
    <name type="scientific">Rotaria socialis</name>
    <dbReference type="NCBI Taxonomy" id="392032"/>
    <lineage>
        <taxon>Eukaryota</taxon>
        <taxon>Metazoa</taxon>
        <taxon>Spiralia</taxon>
        <taxon>Gnathifera</taxon>
        <taxon>Rotifera</taxon>
        <taxon>Eurotatoria</taxon>
        <taxon>Bdelloidea</taxon>
        <taxon>Philodinida</taxon>
        <taxon>Philodinidae</taxon>
        <taxon>Rotaria</taxon>
    </lineage>
</organism>
<sequence>MPNGNVVSSTSEMCDVAKSFYQEQFSEHKSTSSTIEIEAENVDSILRIRMSDNIPTAFPIEIKDIRRTIASLKNKNSTGLDGVSNKIIKLLPPSHQSIICTSFKSFASQLIFPPHWKVAKMILLPKTKSNIVKVEETRPISLLPCFSKLYEKIFLVQFRKWVNDAGILPEEQTGFRPGHNMTVRLVSIIDQIGQCLALNTAAAALFVDFKAAFNQLWYQGLWLKLHKMDCPTYLVGWLRSYLSGRSAYIDMKEARSSAFNLYKGVPQGSCVGPVIFIVYHHDLLNCMSLLHWKHLFADDLSVIIAPSATWPTKTLIPNLLERLKVVIASLITYTTMWKQPINFEKTQWTLFHRQVAPKIPLVTCDGYEIAHTNYIETKIRKNLAIFKRLASSRMLSEEVAYQLYNAYIRPHYQSLLNIYPLLSISKQNKLEALNRQVFRSIHGWYDATNTEVSNLCKYKTIDELTQVHWVKLIGTILRTNPSTKLPKLKYFSLISYNYTSYYDDLVCPLLHRMINLEELKLYLFVRRFDSIYIDGIQLYDQILIYTPRLNKFTFSIKTRVVNKNIRINLSSNENIQRSFIGKKYGQVDSYVHTRSTETKGECHIDSFPYEFEYFHDLNISFPGGMFRKVRNLMMFAHVNYVEQFLLKKYTHLPNFLNLYIRYESLAKITNNFTNDVVRLNFDKLKGLHILELFVGSQSFHKYFAFL</sequence>
<gene>
    <name evidence="2" type="ORF">QYT958_LOCUS24933</name>
</gene>
<dbReference type="Proteomes" id="UP000663848">
    <property type="component" value="Unassembled WGS sequence"/>
</dbReference>
<dbReference type="PROSITE" id="PS50878">
    <property type="entry name" value="RT_POL"/>
    <property type="match status" value="1"/>
</dbReference>
<dbReference type="PANTHER" id="PTHR19446">
    <property type="entry name" value="REVERSE TRANSCRIPTASES"/>
    <property type="match status" value="1"/>
</dbReference>
<proteinExistence type="predicted"/>
<evidence type="ECO:0000259" key="1">
    <source>
        <dbReference type="PROSITE" id="PS50878"/>
    </source>
</evidence>
<comment type="caution">
    <text evidence="2">The sequence shown here is derived from an EMBL/GenBank/DDBJ whole genome shotgun (WGS) entry which is preliminary data.</text>
</comment>
<dbReference type="SUPFAM" id="SSF56672">
    <property type="entry name" value="DNA/RNA polymerases"/>
    <property type="match status" value="1"/>
</dbReference>
<dbReference type="InterPro" id="IPR043502">
    <property type="entry name" value="DNA/RNA_pol_sf"/>
</dbReference>
<dbReference type="EMBL" id="CAJOBR010005469">
    <property type="protein sequence ID" value="CAF4818878.1"/>
    <property type="molecule type" value="Genomic_DNA"/>
</dbReference>
<dbReference type="Pfam" id="PF00078">
    <property type="entry name" value="RVT_1"/>
    <property type="match status" value="1"/>
</dbReference>
<evidence type="ECO:0000313" key="3">
    <source>
        <dbReference type="Proteomes" id="UP000663848"/>
    </source>
</evidence>
<dbReference type="InterPro" id="IPR000477">
    <property type="entry name" value="RT_dom"/>
</dbReference>
<feature type="domain" description="Reverse transcriptase" evidence="1">
    <location>
        <begin position="105"/>
        <end position="369"/>
    </location>
</feature>